<protein>
    <submittedName>
        <fullName evidence="3">HIT family protein</fullName>
    </submittedName>
</protein>
<dbReference type="Proteomes" id="UP001194469">
    <property type="component" value="Unassembled WGS sequence"/>
</dbReference>
<dbReference type="InterPro" id="IPR001310">
    <property type="entry name" value="Histidine_triad_HIT"/>
</dbReference>
<reference evidence="3 4" key="1">
    <citation type="submission" date="2019-08" db="EMBL/GenBank/DDBJ databases">
        <authorList>
            <person name="Luo N."/>
        </authorList>
    </citation>
    <scope>NUCLEOTIDE SEQUENCE [LARGE SCALE GENOMIC DNA]</scope>
    <source>
        <strain evidence="3 4">NCIMB 9442</strain>
    </source>
</reference>
<name>A0ABS0J1V9_9BACT</name>
<proteinExistence type="predicted"/>
<dbReference type="InterPro" id="IPR036265">
    <property type="entry name" value="HIT-like_sf"/>
</dbReference>
<dbReference type="Pfam" id="PF01230">
    <property type="entry name" value="HIT"/>
    <property type="match status" value="1"/>
</dbReference>
<evidence type="ECO:0000259" key="2">
    <source>
        <dbReference type="PROSITE" id="PS51084"/>
    </source>
</evidence>
<dbReference type="SUPFAM" id="SSF54197">
    <property type="entry name" value="HIT-like"/>
    <property type="match status" value="1"/>
</dbReference>
<dbReference type="PROSITE" id="PS51084">
    <property type="entry name" value="HIT_2"/>
    <property type="match status" value="1"/>
</dbReference>
<organism evidence="3 4">
    <name type="scientific">Nitratidesulfovibrio oxamicus</name>
    <dbReference type="NCBI Taxonomy" id="32016"/>
    <lineage>
        <taxon>Bacteria</taxon>
        <taxon>Pseudomonadati</taxon>
        <taxon>Thermodesulfobacteriota</taxon>
        <taxon>Desulfovibrionia</taxon>
        <taxon>Desulfovibrionales</taxon>
        <taxon>Desulfovibrionaceae</taxon>
        <taxon>Nitratidesulfovibrio</taxon>
    </lineage>
</organism>
<accession>A0ABS0J1V9</accession>
<dbReference type="RefSeq" id="WP_231038880.1">
    <property type="nucleotide sequence ID" value="NZ_VRYY01000111.1"/>
</dbReference>
<dbReference type="PANTHER" id="PTHR42997">
    <property type="entry name" value="HIT FAMILY HYDROLASE"/>
    <property type="match status" value="1"/>
</dbReference>
<sequence>MTTDATDYPNTAYAADRQAGCPFCDEGVAARAQHVHGTCLALPDKYAVTPGHMLIIPRRHVTDWFGLTDQERRDADEMIRQLRAHITATDSSVAWFNIGANCGEEAGQTIFHAHIHLIPRRKGDCPDPRGGVRGVIPGRMGY</sequence>
<gene>
    <name evidence="3" type="ORF">FVW20_05000</name>
</gene>
<dbReference type="PRINTS" id="PR00332">
    <property type="entry name" value="HISTRIAD"/>
</dbReference>
<feature type="short sequence motif" description="Histidine triad motif" evidence="1">
    <location>
        <begin position="112"/>
        <end position="116"/>
    </location>
</feature>
<dbReference type="InterPro" id="IPR011146">
    <property type="entry name" value="HIT-like"/>
</dbReference>
<comment type="caution">
    <text evidence="3">The sequence shown here is derived from an EMBL/GenBank/DDBJ whole genome shotgun (WGS) entry which is preliminary data.</text>
</comment>
<dbReference type="EMBL" id="VRYY01000111">
    <property type="protein sequence ID" value="MBG3876400.1"/>
    <property type="molecule type" value="Genomic_DNA"/>
</dbReference>
<evidence type="ECO:0000313" key="4">
    <source>
        <dbReference type="Proteomes" id="UP001194469"/>
    </source>
</evidence>
<feature type="domain" description="HIT" evidence="2">
    <location>
        <begin position="19"/>
        <end position="127"/>
    </location>
</feature>
<evidence type="ECO:0000256" key="1">
    <source>
        <dbReference type="PROSITE-ProRule" id="PRU00464"/>
    </source>
</evidence>
<dbReference type="PANTHER" id="PTHR42997:SF1">
    <property type="entry name" value="AP-4-A PHOSPHORYLASE"/>
    <property type="match status" value="1"/>
</dbReference>
<dbReference type="InterPro" id="IPR052908">
    <property type="entry name" value="AP-4-A_phosphorylase"/>
</dbReference>
<keyword evidence="4" id="KW-1185">Reference proteome</keyword>
<evidence type="ECO:0000313" key="3">
    <source>
        <dbReference type="EMBL" id="MBG3876400.1"/>
    </source>
</evidence>
<dbReference type="Gene3D" id="3.30.428.10">
    <property type="entry name" value="HIT-like"/>
    <property type="match status" value="1"/>
</dbReference>